<evidence type="ECO:0000313" key="3">
    <source>
        <dbReference type="Proteomes" id="UP000248584"/>
    </source>
</evidence>
<proteinExistence type="predicted"/>
<evidence type="ECO:0000313" key="2">
    <source>
        <dbReference type="EMBL" id="PZX39809.1"/>
    </source>
</evidence>
<comment type="caution">
    <text evidence="2">The sequence shown here is derived from an EMBL/GenBank/DDBJ whole genome shotgun (WGS) entry which is preliminary data.</text>
</comment>
<dbReference type="RefSeq" id="WP_052329268.1">
    <property type="nucleotide sequence ID" value="NZ_QKZR01000003.1"/>
</dbReference>
<dbReference type="InterPro" id="IPR010502">
    <property type="entry name" value="Carb-bd_dom_fam9"/>
</dbReference>
<reference evidence="2 3" key="1">
    <citation type="submission" date="2018-06" db="EMBL/GenBank/DDBJ databases">
        <title>Genomic Encyclopedia of Archaeal and Bacterial Type Strains, Phase II (KMG-II): from individual species to whole genera.</title>
        <authorList>
            <person name="Goeker M."/>
        </authorList>
    </citation>
    <scope>NUCLEOTIDE SEQUENCE [LARGE SCALE GENOMIC DNA]</scope>
    <source>
        <strain evidence="2 3">DSM 17205</strain>
    </source>
</reference>
<dbReference type="SUPFAM" id="SSF49344">
    <property type="entry name" value="CBD9-like"/>
    <property type="match status" value="1"/>
</dbReference>
<evidence type="ECO:0000259" key="1">
    <source>
        <dbReference type="Pfam" id="PF06452"/>
    </source>
</evidence>
<sequence>MKLSVDTKNRMEFINLPLFRLVVLALLITSCKNNQNEQELESGIVDNCWDIADSSSTDNRENGDFTAPFTSIPVQIDGCGKDQIWEASSWYGMNYLWMGEKVNTTDYQGKFKLAWDENYLYLLVMVEDDTLHPTLQDGIENYWKGDYVEVFIDEDKSGGDHKFNHQAFAYHISTEGHAIDQSTQQKPIFLDDHINVSRAQKGNTYLWEIAIQLYDKDFDDQDLSNNEPIKLTAQKEIGFSIAYGDNDGNNLRENFMGSKKNHGTNNDDGYINSDVFGSLLLIK</sequence>
<organism evidence="2 3">
    <name type="scientific">Nonlabens dokdonensis</name>
    <dbReference type="NCBI Taxonomy" id="328515"/>
    <lineage>
        <taxon>Bacteria</taxon>
        <taxon>Pseudomonadati</taxon>
        <taxon>Bacteroidota</taxon>
        <taxon>Flavobacteriia</taxon>
        <taxon>Flavobacteriales</taxon>
        <taxon>Flavobacteriaceae</taxon>
        <taxon>Nonlabens</taxon>
    </lineage>
</organism>
<gene>
    <name evidence="2" type="ORF">LX97_02166</name>
</gene>
<dbReference type="Pfam" id="PF06452">
    <property type="entry name" value="CBM9_1"/>
    <property type="match status" value="1"/>
</dbReference>
<keyword evidence="3" id="KW-1185">Reference proteome</keyword>
<name>A0ABX5PX92_9FLAO</name>
<accession>A0ABX5PX92</accession>
<dbReference type="Gene3D" id="2.60.40.1190">
    <property type="match status" value="1"/>
</dbReference>
<dbReference type="EMBL" id="QKZR01000003">
    <property type="protein sequence ID" value="PZX39809.1"/>
    <property type="molecule type" value="Genomic_DNA"/>
</dbReference>
<dbReference type="Proteomes" id="UP000248584">
    <property type="component" value="Unassembled WGS sequence"/>
</dbReference>
<dbReference type="PROSITE" id="PS51257">
    <property type="entry name" value="PROKAR_LIPOPROTEIN"/>
    <property type="match status" value="1"/>
</dbReference>
<protein>
    <submittedName>
        <fullName evidence="2">Carbohydrate binding protein with CBM9 domain</fullName>
    </submittedName>
</protein>
<feature type="domain" description="Carbohydrate-binding" evidence="1">
    <location>
        <begin position="76"/>
        <end position="282"/>
    </location>
</feature>